<feature type="compositionally biased region" description="Basic and acidic residues" evidence="1">
    <location>
        <begin position="176"/>
        <end position="190"/>
    </location>
</feature>
<organism evidence="2 3">
    <name type="scientific">Microthlaspi erraticum</name>
    <dbReference type="NCBI Taxonomy" id="1685480"/>
    <lineage>
        <taxon>Eukaryota</taxon>
        <taxon>Viridiplantae</taxon>
        <taxon>Streptophyta</taxon>
        <taxon>Embryophyta</taxon>
        <taxon>Tracheophyta</taxon>
        <taxon>Spermatophyta</taxon>
        <taxon>Magnoliopsida</taxon>
        <taxon>eudicotyledons</taxon>
        <taxon>Gunneridae</taxon>
        <taxon>Pentapetalae</taxon>
        <taxon>rosids</taxon>
        <taxon>malvids</taxon>
        <taxon>Brassicales</taxon>
        <taxon>Brassicaceae</taxon>
        <taxon>Coluteocarpeae</taxon>
        <taxon>Microthlaspi</taxon>
    </lineage>
</organism>
<dbReference type="AlphaFoldDB" id="A0A6D2IPE0"/>
<evidence type="ECO:0000313" key="2">
    <source>
        <dbReference type="EMBL" id="CAA7027500.1"/>
    </source>
</evidence>
<dbReference type="OrthoDB" id="242910at2759"/>
<dbReference type="EMBL" id="CACVBM020001057">
    <property type="protein sequence ID" value="CAA7027500.1"/>
    <property type="molecule type" value="Genomic_DNA"/>
</dbReference>
<dbReference type="Proteomes" id="UP000467841">
    <property type="component" value="Unassembled WGS sequence"/>
</dbReference>
<proteinExistence type="predicted"/>
<feature type="compositionally biased region" description="Polar residues" evidence="1">
    <location>
        <begin position="192"/>
        <end position="203"/>
    </location>
</feature>
<reference evidence="2" key="1">
    <citation type="submission" date="2020-01" db="EMBL/GenBank/DDBJ databases">
        <authorList>
            <person name="Mishra B."/>
        </authorList>
    </citation>
    <scope>NUCLEOTIDE SEQUENCE [LARGE SCALE GENOMIC DNA]</scope>
</reference>
<protein>
    <submittedName>
        <fullName evidence="2">Uncharacterized protein</fullName>
    </submittedName>
</protein>
<sequence>MFQRCTPYPRLSKQWELSRYSSGQIHGDAVYTMRYKYLHDPELGAVTNFNGPVPPQQVAFSENQDVQCSLFDCKRQRLHGDDYCSQFDRVLAASVQESGLPINLADCFEVGEFQQDQRDKPPKWLFVSSFDVPDTDRFKWIGNMTLKKLDIFAVGHYLNWLSFSLIVEGQHDPSQHLEKIPDPGIRKDDSSYDSVRTRSTPIC</sequence>
<evidence type="ECO:0000256" key="1">
    <source>
        <dbReference type="SAM" id="MobiDB-lite"/>
    </source>
</evidence>
<name>A0A6D2IPE0_9BRAS</name>
<evidence type="ECO:0000313" key="3">
    <source>
        <dbReference type="Proteomes" id="UP000467841"/>
    </source>
</evidence>
<comment type="caution">
    <text evidence="2">The sequence shown here is derived from an EMBL/GenBank/DDBJ whole genome shotgun (WGS) entry which is preliminary data.</text>
</comment>
<keyword evidence="3" id="KW-1185">Reference proteome</keyword>
<gene>
    <name evidence="2" type="ORF">MERR_LOCUS14735</name>
</gene>
<accession>A0A6D2IPE0</accession>
<feature type="region of interest" description="Disordered" evidence="1">
    <location>
        <begin position="176"/>
        <end position="203"/>
    </location>
</feature>